<dbReference type="InterPro" id="IPR000172">
    <property type="entry name" value="GMC_OxRdtase_N"/>
</dbReference>
<dbReference type="EMBL" id="ML993938">
    <property type="protein sequence ID" value="KAF2202399.1"/>
    <property type="molecule type" value="Genomic_DNA"/>
</dbReference>
<reference evidence="4" key="1">
    <citation type="journal article" date="2020" name="Stud. Mycol.">
        <title>101 Dothideomycetes genomes: a test case for predicting lifestyles and emergence of pathogens.</title>
        <authorList>
            <person name="Haridas S."/>
            <person name="Albert R."/>
            <person name="Binder M."/>
            <person name="Bloem J."/>
            <person name="Labutti K."/>
            <person name="Salamov A."/>
            <person name="Andreopoulos B."/>
            <person name="Baker S."/>
            <person name="Barry K."/>
            <person name="Bills G."/>
            <person name="Bluhm B."/>
            <person name="Cannon C."/>
            <person name="Castanera R."/>
            <person name="Culley D."/>
            <person name="Daum C."/>
            <person name="Ezra D."/>
            <person name="Gonzalez J."/>
            <person name="Henrissat B."/>
            <person name="Kuo A."/>
            <person name="Liang C."/>
            <person name="Lipzen A."/>
            <person name="Lutzoni F."/>
            <person name="Magnuson J."/>
            <person name="Mondo S."/>
            <person name="Nolan M."/>
            <person name="Ohm R."/>
            <person name="Pangilinan J."/>
            <person name="Park H.-J."/>
            <person name="Ramirez L."/>
            <person name="Alfaro M."/>
            <person name="Sun H."/>
            <person name="Tritt A."/>
            <person name="Yoshinaga Y."/>
            <person name="Zwiers L.-H."/>
            <person name="Turgeon B."/>
            <person name="Goodwin S."/>
            <person name="Spatafora J."/>
            <person name="Crous P."/>
            <person name="Grigoriev I."/>
        </authorList>
    </citation>
    <scope>NUCLEOTIDE SEQUENCE</scope>
    <source>
        <strain evidence="4">ATCC 74209</strain>
    </source>
</reference>
<evidence type="ECO:0000313" key="5">
    <source>
        <dbReference type="Proteomes" id="UP000799536"/>
    </source>
</evidence>
<feature type="binding site" evidence="2">
    <location>
        <position position="471"/>
    </location>
    <ligand>
        <name>substrate</name>
    </ligand>
</feature>
<keyword evidence="5" id="KW-1185">Reference proteome</keyword>
<dbReference type="PROSITE" id="PS00624">
    <property type="entry name" value="GMC_OXRED_2"/>
    <property type="match status" value="1"/>
</dbReference>
<dbReference type="PIRSF" id="PIRSF000137">
    <property type="entry name" value="Alcohol_oxidase"/>
    <property type="match status" value="1"/>
</dbReference>
<protein>
    <submittedName>
        <fullName evidence="4">Alcohol oxidase</fullName>
    </submittedName>
</protein>
<dbReference type="InterPro" id="IPR012132">
    <property type="entry name" value="GMC_OxRdtase"/>
</dbReference>
<dbReference type="Pfam" id="PF05199">
    <property type="entry name" value="GMC_oxred_C"/>
    <property type="match status" value="1"/>
</dbReference>
<dbReference type="GO" id="GO:0044550">
    <property type="term" value="P:secondary metabolite biosynthetic process"/>
    <property type="evidence" value="ECO:0007669"/>
    <property type="project" value="TreeGrafter"/>
</dbReference>
<gene>
    <name evidence="4" type="ORF">GQ43DRAFT_439735</name>
</gene>
<evidence type="ECO:0000256" key="1">
    <source>
        <dbReference type="ARBA" id="ARBA00010790"/>
    </source>
</evidence>
<keyword evidence="2" id="KW-0285">Flavoprotein</keyword>
<dbReference type="Proteomes" id="UP000799536">
    <property type="component" value="Unassembled WGS sequence"/>
</dbReference>
<evidence type="ECO:0000259" key="3">
    <source>
        <dbReference type="PROSITE" id="PS00624"/>
    </source>
</evidence>
<dbReference type="AlphaFoldDB" id="A0A9P4JSE0"/>
<dbReference type="Gene3D" id="3.50.50.60">
    <property type="entry name" value="FAD/NAD(P)-binding domain"/>
    <property type="match status" value="1"/>
</dbReference>
<dbReference type="SUPFAM" id="SSF51905">
    <property type="entry name" value="FAD/NAD(P)-binding domain"/>
    <property type="match status" value="1"/>
</dbReference>
<name>A0A9P4JSE0_9PLEO</name>
<dbReference type="PANTHER" id="PTHR11552">
    <property type="entry name" value="GLUCOSE-METHANOL-CHOLINE GMC OXIDOREDUCTASE"/>
    <property type="match status" value="1"/>
</dbReference>
<comment type="caution">
    <text evidence="4">The sequence shown here is derived from an EMBL/GenBank/DDBJ whole genome shotgun (WGS) entry which is preliminary data.</text>
</comment>
<organism evidence="4 5">
    <name type="scientific">Delitschia confertaspora ATCC 74209</name>
    <dbReference type="NCBI Taxonomy" id="1513339"/>
    <lineage>
        <taxon>Eukaryota</taxon>
        <taxon>Fungi</taxon>
        <taxon>Dikarya</taxon>
        <taxon>Ascomycota</taxon>
        <taxon>Pezizomycotina</taxon>
        <taxon>Dothideomycetes</taxon>
        <taxon>Pleosporomycetidae</taxon>
        <taxon>Pleosporales</taxon>
        <taxon>Delitschiaceae</taxon>
        <taxon>Delitschia</taxon>
    </lineage>
</organism>
<dbReference type="InterPro" id="IPR007867">
    <property type="entry name" value="GMC_OxRtase_C"/>
</dbReference>
<feature type="domain" description="Glucose-methanol-choline oxidoreductase N-terminal" evidence="3">
    <location>
        <begin position="217"/>
        <end position="231"/>
    </location>
</feature>
<sequence>MQNFPSAPNLYLRNATTSVPVASVVGGGSVVNGMAYMRGSRADYDAWETLGNPGWGWEGLLPYFKKSSTFLPPSPDTAKEWNMTYDPAMWDHGPLHVTISDFQYPDLQLFFEAWRNAGVEGVEKKRDIAAGNEPGVYWIPSTVDRRDQTRSTARKAYYDPVFAERKNLRLLTLHTTVEILFDKKRGELVAKGVKIASRITKETSEVYAREEVILAAGAVHTPHLLQVSGLGPKAVLEAAHIRVKKDIPGIGANLQDHATVTQNFNISHQAFPNPNTISTNATYNASVWEEYWNHKTGPIAGGTPSLGVALSLSQMISIITPSITLHDIWAGLLAQTALYYLPPIYTASPPLFKGFLKQRDIIAASYINPNVTIAQFPFTGSGFAYSSFLKPVSRGTITLNSTNPGGPPVVQYNTMQNSLDRRVLIVQVQFAREFWKRQQLAHFHPVEINPGAQYHTEAEILESLTYATASYRGPGNLQPGLAHLSGTAAMMPEELGGVVDTELKVYGVEGLRIVDASIMPMIVSGGLQATVYAVAEKASDLIKGEGKRAKNRDRRNGEEFGERCVGQGNCWRCCP</sequence>
<proteinExistence type="inferred from homology"/>
<dbReference type="GO" id="GO:0050660">
    <property type="term" value="F:flavin adenine dinucleotide binding"/>
    <property type="evidence" value="ECO:0007669"/>
    <property type="project" value="InterPro"/>
</dbReference>
<accession>A0A9P4JSE0</accession>
<dbReference type="PANTHER" id="PTHR11552:SF115">
    <property type="entry name" value="DEHYDROGENASE XPTC-RELATED"/>
    <property type="match status" value="1"/>
</dbReference>
<evidence type="ECO:0000313" key="4">
    <source>
        <dbReference type="EMBL" id="KAF2202399.1"/>
    </source>
</evidence>
<dbReference type="Pfam" id="PF00732">
    <property type="entry name" value="GMC_oxred_N"/>
    <property type="match status" value="1"/>
</dbReference>
<dbReference type="OrthoDB" id="269227at2759"/>
<dbReference type="InterPro" id="IPR036188">
    <property type="entry name" value="FAD/NAD-bd_sf"/>
</dbReference>
<keyword evidence="2" id="KW-0274">FAD</keyword>
<evidence type="ECO:0000256" key="2">
    <source>
        <dbReference type="PIRSR" id="PIRSR000137-2"/>
    </source>
</evidence>
<dbReference type="SUPFAM" id="SSF54373">
    <property type="entry name" value="FAD-linked reductases, C-terminal domain"/>
    <property type="match status" value="1"/>
</dbReference>
<dbReference type="GO" id="GO:0016614">
    <property type="term" value="F:oxidoreductase activity, acting on CH-OH group of donors"/>
    <property type="evidence" value="ECO:0007669"/>
    <property type="project" value="InterPro"/>
</dbReference>
<dbReference type="Gene3D" id="3.30.560.10">
    <property type="entry name" value="Glucose Oxidase, domain 3"/>
    <property type="match status" value="1"/>
</dbReference>
<feature type="binding site" evidence="2">
    <location>
        <position position="24"/>
    </location>
    <ligand>
        <name>FAD</name>
        <dbReference type="ChEBI" id="CHEBI:57692"/>
    </ligand>
</feature>
<comment type="similarity">
    <text evidence="1">Belongs to the GMC oxidoreductase family.</text>
</comment>
<comment type="cofactor">
    <cofactor evidence="2">
        <name>FAD</name>
        <dbReference type="ChEBI" id="CHEBI:57692"/>
    </cofactor>
</comment>